<evidence type="ECO:0000313" key="4">
    <source>
        <dbReference type="RefSeq" id="XP_019083323.1"/>
    </source>
</evidence>
<dbReference type="PROSITE" id="PS50104">
    <property type="entry name" value="TIR"/>
    <property type="match status" value="1"/>
</dbReference>
<dbReference type="Proteomes" id="UP000694864">
    <property type="component" value="Chromosome 7"/>
</dbReference>
<name>A0ABM1Q985_CAMSA</name>
<gene>
    <name evidence="4" type="primary">LOC109125657</name>
</gene>
<reference evidence="3" key="1">
    <citation type="journal article" date="2014" name="Nat. Commun.">
        <title>The emerging biofuel crop Camelina sativa retains a highly undifferentiated hexaploid genome structure.</title>
        <authorList>
            <person name="Kagale S."/>
            <person name="Koh C."/>
            <person name="Nixon J."/>
            <person name="Bollina V."/>
            <person name="Clarke W.E."/>
            <person name="Tuteja R."/>
            <person name="Spillane C."/>
            <person name="Robinson S.J."/>
            <person name="Links M.G."/>
            <person name="Clarke C."/>
            <person name="Higgins E.E."/>
            <person name="Huebert T."/>
            <person name="Sharpe A.G."/>
            <person name="Parkin I.A."/>
        </authorList>
    </citation>
    <scope>NUCLEOTIDE SEQUENCE [LARGE SCALE GENOMIC DNA]</scope>
    <source>
        <strain evidence="3">cv. DH55</strain>
    </source>
</reference>
<dbReference type="SMART" id="SM00255">
    <property type="entry name" value="TIR"/>
    <property type="match status" value="1"/>
</dbReference>
<evidence type="ECO:0000313" key="3">
    <source>
        <dbReference type="Proteomes" id="UP000694864"/>
    </source>
</evidence>
<evidence type="ECO:0000256" key="1">
    <source>
        <dbReference type="ARBA" id="ARBA00023027"/>
    </source>
</evidence>
<dbReference type="SUPFAM" id="SSF52200">
    <property type="entry name" value="Toll/Interleukin receptor TIR domain"/>
    <property type="match status" value="1"/>
</dbReference>
<dbReference type="InterPro" id="IPR000157">
    <property type="entry name" value="TIR_dom"/>
</dbReference>
<dbReference type="InterPro" id="IPR035897">
    <property type="entry name" value="Toll_tir_struct_dom_sf"/>
</dbReference>
<dbReference type="RefSeq" id="XP_019083323.1">
    <property type="nucleotide sequence ID" value="XM_019227778.1"/>
</dbReference>
<sequence>MNKILKNLLCFKKNVNSLRIFDSRSLSLSSSSSSSFTPQRYDVFLSFRGADTRKSFVSFLYRELESKRIRTFKDDKELERGRPISPELLQAIKGSRIAVVVVSVNYPASPWCLEELREILKLQKLGLLTVIPIFYEIDPSAVRRQIGVVLKQFKKHEKRESKEKVKSWREALTKLASLSGECSKDWYKSPKPMNRARTKYNLGSVESFLKISICFSLCLKVAHSFQS</sequence>
<evidence type="ECO:0000259" key="2">
    <source>
        <dbReference type="PROSITE" id="PS50104"/>
    </source>
</evidence>
<protein>
    <submittedName>
        <fullName evidence="4">Toll/interleukin-1 receptor-like protein</fullName>
    </submittedName>
</protein>
<accession>A0ABM1Q985</accession>
<dbReference type="GeneID" id="109125657"/>
<feature type="domain" description="TIR" evidence="2">
    <location>
        <begin position="39"/>
        <end position="204"/>
    </location>
</feature>
<reference evidence="4" key="2">
    <citation type="submission" date="2025-08" db="UniProtKB">
        <authorList>
            <consortium name="RefSeq"/>
        </authorList>
    </citation>
    <scope>IDENTIFICATION</scope>
    <source>
        <tissue evidence="4">Leaf</tissue>
    </source>
</reference>
<keyword evidence="1" id="KW-0520">NAD</keyword>
<dbReference type="PANTHER" id="PTHR32009">
    <property type="entry name" value="TMV RESISTANCE PROTEIN N-LIKE"/>
    <property type="match status" value="1"/>
</dbReference>
<dbReference type="Gene3D" id="3.40.50.10140">
    <property type="entry name" value="Toll/interleukin-1 receptor homology (TIR) domain"/>
    <property type="match status" value="1"/>
</dbReference>
<proteinExistence type="predicted"/>
<dbReference type="Pfam" id="PF01582">
    <property type="entry name" value="TIR"/>
    <property type="match status" value="1"/>
</dbReference>
<dbReference type="PANTHER" id="PTHR32009:SF121">
    <property type="entry name" value="SIMILAR TO PART OF DISEASE RESISTANCE PROTEIN-RELATED"/>
    <property type="match status" value="1"/>
</dbReference>
<organism evidence="3 4">
    <name type="scientific">Camelina sativa</name>
    <name type="common">False flax</name>
    <name type="synonym">Myagrum sativum</name>
    <dbReference type="NCBI Taxonomy" id="90675"/>
    <lineage>
        <taxon>Eukaryota</taxon>
        <taxon>Viridiplantae</taxon>
        <taxon>Streptophyta</taxon>
        <taxon>Embryophyta</taxon>
        <taxon>Tracheophyta</taxon>
        <taxon>Spermatophyta</taxon>
        <taxon>Magnoliopsida</taxon>
        <taxon>eudicotyledons</taxon>
        <taxon>Gunneridae</taxon>
        <taxon>Pentapetalae</taxon>
        <taxon>rosids</taxon>
        <taxon>malvids</taxon>
        <taxon>Brassicales</taxon>
        <taxon>Brassicaceae</taxon>
        <taxon>Camelineae</taxon>
        <taxon>Camelina</taxon>
    </lineage>
</organism>
<keyword evidence="3" id="KW-1185">Reference proteome</keyword>